<dbReference type="RefSeq" id="WP_271888917.1">
    <property type="nucleotide sequence ID" value="NZ_JAQBIE010000011.1"/>
</dbReference>
<accession>A0ABT4ZEJ9</accession>
<feature type="domain" description="PIN" evidence="1">
    <location>
        <begin position="2"/>
        <end position="108"/>
    </location>
</feature>
<dbReference type="NCBIfam" id="NF046100">
    <property type="entry name" value="RSP_2648_fam_PIN"/>
    <property type="match status" value="1"/>
</dbReference>
<name>A0ABT4ZEJ9_9RHOB</name>
<dbReference type="Proteomes" id="UP001165641">
    <property type="component" value="Unassembled WGS sequence"/>
</dbReference>
<dbReference type="InterPro" id="IPR029060">
    <property type="entry name" value="PIN-like_dom_sf"/>
</dbReference>
<dbReference type="Pfam" id="PF13470">
    <property type="entry name" value="PIN_3"/>
    <property type="match status" value="1"/>
</dbReference>
<reference evidence="2" key="1">
    <citation type="submission" date="2022-12" db="EMBL/GenBank/DDBJ databases">
        <title>Paracoccus onchidii sp. nov., isolated from a marine invertebrate from the South China Sea.</title>
        <authorList>
            <person name="Xu S."/>
            <person name="Liu Z."/>
            <person name="Xu Y."/>
        </authorList>
    </citation>
    <scope>NUCLEOTIDE SEQUENCE</scope>
    <source>
        <strain evidence="2">Z330</strain>
    </source>
</reference>
<keyword evidence="3" id="KW-1185">Reference proteome</keyword>
<dbReference type="InterPro" id="IPR002716">
    <property type="entry name" value="PIN_dom"/>
</dbReference>
<dbReference type="EMBL" id="JAQBIE010000011">
    <property type="protein sequence ID" value="MDB6177794.1"/>
    <property type="molecule type" value="Genomic_DNA"/>
</dbReference>
<comment type="caution">
    <text evidence="2">The sequence shown here is derived from an EMBL/GenBank/DDBJ whole genome shotgun (WGS) entry which is preliminary data.</text>
</comment>
<protein>
    <submittedName>
        <fullName evidence="2">PIN domain-containing protein</fullName>
    </submittedName>
</protein>
<proteinExistence type="predicted"/>
<evidence type="ECO:0000313" key="2">
    <source>
        <dbReference type="EMBL" id="MDB6177794.1"/>
    </source>
</evidence>
<gene>
    <name evidence="2" type="ORF">PAF17_09805</name>
</gene>
<evidence type="ECO:0000313" key="3">
    <source>
        <dbReference type="Proteomes" id="UP001165641"/>
    </source>
</evidence>
<organism evidence="2 3">
    <name type="scientific">Paracoccus onchidii</name>
    <dbReference type="NCBI Taxonomy" id="3017813"/>
    <lineage>
        <taxon>Bacteria</taxon>
        <taxon>Pseudomonadati</taxon>
        <taxon>Pseudomonadota</taxon>
        <taxon>Alphaproteobacteria</taxon>
        <taxon>Rhodobacterales</taxon>
        <taxon>Paracoccaceae</taxon>
        <taxon>Paracoccus</taxon>
    </lineage>
</organism>
<evidence type="ECO:0000259" key="1">
    <source>
        <dbReference type="Pfam" id="PF13470"/>
    </source>
</evidence>
<sequence>MKVVLDANVLFPTILREILIDVAGSGLFTPIWSQRILDEWRLAAERLGPEQGVIAAGEIAVLTACFPLAAVRDDGDRLIDWDLPDPADRHVIESALAGGAETIVTANLRDFPGYLMRRAGVAAVHPDAFLLGLAGMDRMTISNAVVRAHEKAVTMGGQISLTQMLKRSRLPRLAKSMKG</sequence>
<dbReference type="SUPFAM" id="SSF88723">
    <property type="entry name" value="PIN domain-like"/>
    <property type="match status" value="1"/>
</dbReference>